<evidence type="ECO:0000256" key="6">
    <source>
        <dbReference type="ARBA" id="ARBA00022989"/>
    </source>
</evidence>
<feature type="transmembrane region" description="Helical" evidence="9">
    <location>
        <begin position="545"/>
        <end position="564"/>
    </location>
</feature>
<dbReference type="PANTHER" id="PTHR47019:SF1">
    <property type="entry name" value="LIPID II FLIPPASE MURJ"/>
    <property type="match status" value="1"/>
</dbReference>
<evidence type="ECO:0000256" key="3">
    <source>
        <dbReference type="ARBA" id="ARBA00022692"/>
    </source>
</evidence>
<keyword evidence="6 9" id="KW-1133">Transmembrane helix</keyword>
<dbReference type="Proteomes" id="UP000470470">
    <property type="component" value="Unassembled WGS sequence"/>
</dbReference>
<feature type="transmembrane region" description="Helical" evidence="9">
    <location>
        <begin position="609"/>
        <end position="630"/>
    </location>
</feature>
<comment type="caution">
    <text evidence="10">The sequence shown here is derived from an EMBL/GenBank/DDBJ whole genome shotgun (WGS) entry which is preliminary data.</text>
</comment>
<feature type="transmembrane region" description="Helical" evidence="9">
    <location>
        <begin position="173"/>
        <end position="193"/>
    </location>
</feature>
<evidence type="ECO:0000256" key="9">
    <source>
        <dbReference type="SAM" id="Phobius"/>
    </source>
</evidence>
<evidence type="ECO:0000256" key="4">
    <source>
        <dbReference type="ARBA" id="ARBA00022960"/>
    </source>
</evidence>
<dbReference type="AlphaFoldDB" id="A0A7K3WFW1"/>
<dbReference type="GO" id="GO:0008360">
    <property type="term" value="P:regulation of cell shape"/>
    <property type="evidence" value="ECO:0007669"/>
    <property type="project" value="UniProtKB-KW"/>
</dbReference>
<evidence type="ECO:0000256" key="2">
    <source>
        <dbReference type="ARBA" id="ARBA00022475"/>
    </source>
</evidence>
<comment type="subcellular location">
    <subcellularLocation>
        <location evidence="1">Cell membrane</location>
        <topology evidence="1">Multi-pass membrane protein</topology>
    </subcellularLocation>
</comment>
<gene>
    <name evidence="10" type="primary">murJ</name>
    <name evidence="10" type="ORF">G1H19_14935</name>
</gene>
<feature type="compositionally biased region" description="Pro residues" evidence="8">
    <location>
        <begin position="74"/>
        <end position="94"/>
    </location>
</feature>
<accession>A0A7K3WFW1</accession>
<feature type="region of interest" description="Disordered" evidence="8">
    <location>
        <begin position="1"/>
        <end position="149"/>
    </location>
</feature>
<feature type="transmembrane region" description="Helical" evidence="9">
    <location>
        <begin position="386"/>
        <end position="410"/>
    </location>
</feature>
<feature type="transmembrane region" description="Helical" evidence="9">
    <location>
        <begin position="199"/>
        <end position="218"/>
    </location>
</feature>
<proteinExistence type="predicted"/>
<feature type="transmembrane region" description="Helical" evidence="9">
    <location>
        <begin position="509"/>
        <end position="533"/>
    </location>
</feature>
<dbReference type="Pfam" id="PF03023">
    <property type="entry name" value="MurJ"/>
    <property type="match status" value="1"/>
</dbReference>
<name>A0A7K3WFW1_9ACTN</name>
<dbReference type="NCBIfam" id="TIGR01695">
    <property type="entry name" value="murJ_mviN"/>
    <property type="match status" value="1"/>
</dbReference>
<feature type="transmembrane region" description="Helical" evidence="9">
    <location>
        <begin position="570"/>
        <end position="588"/>
    </location>
</feature>
<dbReference type="EMBL" id="JAAGWK010000021">
    <property type="protein sequence ID" value="NEL55287.1"/>
    <property type="molecule type" value="Genomic_DNA"/>
</dbReference>
<feature type="transmembrane region" description="Helical" evidence="9">
    <location>
        <begin position="476"/>
        <end position="497"/>
    </location>
</feature>
<feature type="transmembrane region" description="Helical" evidence="9">
    <location>
        <begin position="275"/>
        <end position="297"/>
    </location>
</feature>
<dbReference type="GO" id="GO:0015648">
    <property type="term" value="F:lipid-linked peptidoglycan transporter activity"/>
    <property type="evidence" value="ECO:0007669"/>
    <property type="project" value="TreeGrafter"/>
</dbReference>
<feature type="transmembrane region" description="Helical" evidence="9">
    <location>
        <begin position="341"/>
        <end position="365"/>
    </location>
</feature>
<feature type="region of interest" description="Disordered" evidence="8">
    <location>
        <begin position="673"/>
        <end position="710"/>
    </location>
</feature>
<dbReference type="PRINTS" id="PR01806">
    <property type="entry name" value="VIRFACTRMVIN"/>
</dbReference>
<dbReference type="PANTHER" id="PTHR47019">
    <property type="entry name" value="LIPID II FLIPPASE MURJ"/>
    <property type="match status" value="1"/>
</dbReference>
<dbReference type="GO" id="GO:0005886">
    <property type="term" value="C:plasma membrane"/>
    <property type="evidence" value="ECO:0007669"/>
    <property type="project" value="UniProtKB-SubCell"/>
</dbReference>
<reference evidence="10 11" key="1">
    <citation type="submission" date="2020-02" db="EMBL/GenBank/DDBJ databases">
        <title>The whole genome sequence of CPCC 205119.</title>
        <authorList>
            <person name="Jiang Z."/>
        </authorList>
    </citation>
    <scope>NUCLEOTIDE SEQUENCE [LARGE SCALE GENOMIC DNA]</scope>
    <source>
        <strain evidence="10 11">CPCC 205119</strain>
    </source>
</reference>
<evidence type="ECO:0000313" key="10">
    <source>
        <dbReference type="EMBL" id="NEL55287.1"/>
    </source>
</evidence>
<evidence type="ECO:0000256" key="7">
    <source>
        <dbReference type="ARBA" id="ARBA00023136"/>
    </source>
</evidence>
<dbReference type="InterPro" id="IPR004268">
    <property type="entry name" value="MurJ"/>
</dbReference>
<keyword evidence="3 9" id="KW-0812">Transmembrane</keyword>
<feature type="transmembrane region" description="Helical" evidence="9">
    <location>
        <begin position="309"/>
        <end position="329"/>
    </location>
</feature>
<keyword evidence="7 9" id="KW-0472">Membrane</keyword>
<keyword evidence="4" id="KW-0133">Cell shape</keyword>
<feature type="compositionally biased region" description="Gly residues" evidence="8">
    <location>
        <begin position="51"/>
        <end position="71"/>
    </location>
</feature>
<evidence type="ECO:0000256" key="1">
    <source>
        <dbReference type="ARBA" id="ARBA00004651"/>
    </source>
</evidence>
<protein>
    <submittedName>
        <fullName evidence="10">Murein biosynthesis integral membrane protein MurJ</fullName>
    </submittedName>
</protein>
<feature type="compositionally biased region" description="Pro residues" evidence="8">
    <location>
        <begin position="16"/>
        <end position="30"/>
    </location>
</feature>
<dbReference type="CDD" id="cd13123">
    <property type="entry name" value="MATE_MurJ_like"/>
    <property type="match status" value="1"/>
</dbReference>
<evidence type="ECO:0000313" key="11">
    <source>
        <dbReference type="Proteomes" id="UP000470470"/>
    </source>
</evidence>
<organism evidence="10 11">
    <name type="scientific">Goekera deserti</name>
    <dbReference type="NCBI Taxonomy" id="2497753"/>
    <lineage>
        <taxon>Bacteria</taxon>
        <taxon>Bacillati</taxon>
        <taxon>Actinomycetota</taxon>
        <taxon>Actinomycetes</taxon>
        <taxon>Geodermatophilales</taxon>
        <taxon>Geodermatophilaceae</taxon>
        <taxon>Goekera</taxon>
    </lineage>
</organism>
<evidence type="ECO:0000256" key="5">
    <source>
        <dbReference type="ARBA" id="ARBA00022984"/>
    </source>
</evidence>
<evidence type="ECO:0000256" key="8">
    <source>
        <dbReference type="SAM" id="MobiDB-lite"/>
    </source>
</evidence>
<feature type="transmembrane region" description="Helical" evidence="9">
    <location>
        <begin position="642"/>
        <end position="665"/>
    </location>
</feature>
<dbReference type="InterPro" id="IPR051050">
    <property type="entry name" value="Lipid_II_flippase_MurJ/MviN"/>
</dbReference>
<sequence length="710" mass="72247">MAGQASPPADAAARPVPRPTPPPVPPPPRARQPRVGDLPLPPHYAVPGPPSGGGASGGGPSAGGRAPGVGGPPVAAPPPVPGRPPLPPVPPPPARRAARSSAWQDDRRRSLSPPTEIHLISALPPVPPPYRQREERPQPAGERPGGSRGLLRAVGGMAVATTVSRLTGFVRTVALTAVLGLGALTVNNAYTVANTLPNIVYELLLGGVLTSVIVPLLVSAQEKHADGGVAYTQRLMTLMLAGLTLLTVVAVVAAPLLTELLGISGSTEQRALGNWLARILLVEIVFYGVGAMAGAILNSRGVFGPPAWAPVLNNVVVIATAGILGLASGPGQITAVSIEPWQVWLLGLGTLLGIAVQSLVLLPLLGRNGVPLRLRWGLRGTGLGEASSLGIWVIGYVLVSQVGVVVASRVAGEAAESGGLGQAAFANASLLFQMPYGIIGVALLTALLPRMSRAAARADVPGVVADLVLGTRLSALGLLPVTALLVVLGPATATVAFGHGNTTVEEARAVGTALAIGAFGLLPMAVTLLQLRVFYAMKDARTPTLIQVAMVSVRVPLMLLVPVVVEPRHVVAGLMLATGVTYVAGWIAGDIALRRRLGALRTRDALDTLLRTAAASVVAELLGWGAVTLVERAVGEGVAGSLVTLLVGTVVIGVAVSAGAVVARVPEARGVLDRIRSRRPGSGPPRGPDQGDADAPGRPPAVSTGGRQRP</sequence>
<dbReference type="GO" id="GO:0009252">
    <property type="term" value="P:peptidoglycan biosynthetic process"/>
    <property type="evidence" value="ECO:0007669"/>
    <property type="project" value="UniProtKB-KW"/>
</dbReference>
<feature type="compositionally biased region" description="Pro residues" evidence="8">
    <location>
        <begin position="39"/>
        <end position="50"/>
    </location>
</feature>
<feature type="transmembrane region" description="Helical" evidence="9">
    <location>
        <begin position="430"/>
        <end position="448"/>
    </location>
</feature>
<keyword evidence="11" id="KW-1185">Reference proteome</keyword>
<feature type="transmembrane region" description="Helical" evidence="9">
    <location>
        <begin position="238"/>
        <end position="263"/>
    </location>
</feature>
<keyword evidence="5" id="KW-0573">Peptidoglycan synthesis</keyword>
<dbReference type="GO" id="GO:0034204">
    <property type="term" value="P:lipid translocation"/>
    <property type="evidence" value="ECO:0007669"/>
    <property type="project" value="TreeGrafter"/>
</dbReference>
<keyword evidence="2" id="KW-1003">Cell membrane</keyword>